<proteinExistence type="predicted"/>
<feature type="transmembrane region" description="Helical" evidence="5">
    <location>
        <begin position="58"/>
        <end position="78"/>
    </location>
</feature>
<organism evidence="7 8">
    <name type="scientific">Coralloluteibacterium thermophilum</name>
    <dbReference type="NCBI Taxonomy" id="2707049"/>
    <lineage>
        <taxon>Bacteria</taxon>
        <taxon>Pseudomonadati</taxon>
        <taxon>Pseudomonadota</taxon>
        <taxon>Gammaproteobacteria</taxon>
        <taxon>Lysobacterales</taxon>
        <taxon>Lysobacteraceae</taxon>
        <taxon>Coralloluteibacterium</taxon>
    </lineage>
</organism>
<feature type="transmembrane region" description="Helical" evidence="5">
    <location>
        <begin position="98"/>
        <end position="116"/>
    </location>
</feature>
<feature type="transmembrane region" description="Helical" evidence="5">
    <location>
        <begin position="353"/>
        <end position="373"/>
    </location>
</feature>
<dbReference type="EMBL" id="JBHSGG010000002">
    <property type="protein sequence ID" value="MFC4726672.1"/>
    <property type="molecule type" value="Genomic_DNA"/>
</dbReference>
<dbReference type="InterPro" id="IPR007016">
    <property type="entry name" value="O-antigen_ligase-rel_domated"/>
</dbReference>
<accession>A0ABV9NE82</accession>
<dbReference type="Proteomes" id="UP001595892">
    <property type="component" value="Unassembled WGS sequence"/>
</dbReference>
<sequence>MPDSSTRFLAAERSFRWAPWWVLALVALWPARGVTAGLLVLGALAGCVLLVRHRFWRGSALLSYEAWALTTVLFLGYWLPEAVSLIGAVDPRETLQNVVGHLIYLPGLWVAAMAVSDRRGRRITFTGIAVIAAVWTLDGLAQALTGWSLGGRLPTEVDRINGIFGPDGNFKLGLVLASLSPFVLTAAASRFGTGGWLVAAAALFVVILLAGSRASWLSYALVVLVNGWVVLGLRRVLVALLLGGVVLGGLAYTFSDRLAARFERTEAALAGDEDGVDHALSGRVAIWRAAWDMTLAHPLTGVGVRGFRCAYPEFAAPDDQFLRPGGGRRCGGEPYGAFHAHQIVLEVLSETGFVGLLLWLTGVAMALRAWWFAGAGARMRAAAPGLALLATVFPLNTHLAFYSTFWGSVTLLLTALFAGALLARDRTGDAGQNA</sequence>
<evidence type="ECO:0000256" key="3">
    <source>
        <dbReference type="ARBA" id="ARBA00022989"/>
    </source>
</evidence>
<feature type="transmembrane region" description="Helical" evidence="5">
    <location>
        <begin position="128"/>
        <end position="150"/>
    </location>
</feature>
<keyword evidence="7" id="KW-0436">Ligase</keyword>
<evidence type="ECO:0000313" key="7">
    <source>
        <dbReference type="EMBL" id="MFC4726672.1"/>
    </source>
</evidence>
<feature type="transmembrane region" description="Helical" evidence="5">
    <location>
        <begin position="236"/>
        <end position="254"/>
    </location>
</feature>
<keyword evidence="3 5" id="KW-1133">Transmembrane helix</keyword>
<evidence type="ECO:0000313" key="8">
    <source>
        <dbReference type="Proteomes" id="UP001595892"/>
    </source>
</evidence>
<dbReference type="RefSeq" id="WP_377002578.1">
    <property type="nucleotide sequence ID" value="NZ_JBHSGG010000002.1"/>
</dbReference>
<comment type="subcellular location">
    <subcellularLocation>
        <location evidence="1">Membrane</location>
        <topology evidence="1">Multi-pass membrane protein</topology>
    </subcellularLocation>
</comment>
<feature type="transmembrane region" description="Helical" evidence="5">
    <location>
        <begin position="195"/>
        <end position="216"/>
    </location>
</feature>
<dbReference type="GO" id="GO:0016874">
    <property type="term" value="F:ligase activity"/>
    <property type="evidence" value="ECO:0007669"/>
    <property type="project" value="UniProtKB-KW"/>
</dbReference>
<protein>
    <submittedName>
        <fullName evidence="7">O-antigen ligase family protein</fullName>
    </submittedName>
</protein>
<reference evidence="8" key="1">
    <citation type="journal article" date="2019" name="Int. J. Syst. Evol. Microbiol.">
        <title>The Global Catalogue of Microorganisms (GCM) 10K type strain sequencing project: providing services to taxonomists for standard genome sequencing and annotation.</title>
        <authorList>
            <consortium name="The Broad Institute Genomics Platform"/>
            <consortium name="The Broad Institute Genome Sequencing Center for Infectious Disease"/>
            <person name="Wu L."/>
            <person name="Ma J."/>
        </authorList>
    </citation>
    <scope>NUCLEOTIDE SEQUENCE [LARGE SCALE GENOMIC DNA]</scope>
    <source>
        <strain evidence="8">CGMCC 1.13574</strain>
    </source>
</reference>
<feature type="transmembrane region" description="Helical" evidence="5">
    <location>
        <begin position="20"/>
        <end position="51"/>
    </location>
</feature>
<evidence type="ECO:0000256" key="5">
    <source>
        <dbReference type="SAM" id="Phobius"/>
    </source>
</evidence>
<evidence type="ECO:0000259" key="6">
    <source>
        <dbReference type="Pfam" id="PF04932"/>
    </source>
</evidence>
<dbReference type="Pfam" id="PF04932">
    <property type="entry name" value="Wzy_C"/>
    <property type="match status" value="1"/>
</dbReference>
<gene>
    <name evidence="7" type="ORF">ACFO3Q_00575</name>
</gene>
<keyword evidence="8" id="KW-1185">Reference proteome</keyword>
<keyword evidence="2 5" id="KW-0812">Transmembrane</keyword>
<dbReference type="PANTHER" id="PTHR37422:SF21">
    <property type="entry name" value="EXOQ-LIKE PROTEIN"/>
    <property type="match status" value="1"/>
</dbReference>
<evidence type="ECO:0000256" key="1">
    <source>
        <dbReference type="ARBA" id="ARBA00004141"/>
    </source>
</evidence>
<name>A0ABV9NE82_9GAMM</name>
<feature type="transmembrane region" description="Helical" evidence="5">
    <location>
        <begin position="399"/>
        <end position="423"/>
    </location>
</feature>
<evidence type="ECO:0000256" key="2">
    <source>
        <dbReference type="ARBA" id="ARBA00022692"/>
    </source>
</evidence>
<comment type="caution">
    <text evidence="7">The sequence shown here is derived from an EMBL/GenBank/DDBJ whole genome shotgun (WGS) entry which is preliminary data.</text>
</comment>
<keyword evidence="4 5" id="KW-0472">Membrane</keyword>
<dbReference type="PANTHER" id="PTHR37422">
    <property type="entry name" value="TEICHURONIC ACID BIOSYNTHESIS PROTEIN TUAE"/>
    <property type="match status" value="1"/>
</dbReference>
<evidence type="ECO:0000256" key="4">
    <source>
        <dbReference type="ARBA" id="ARBA00023136"/>
    </source>
</evidence>
<feature type="domain" description="O-antigen ligase-related" evidence="6">
    <location>
        <begin position="199"/>
        <end position="360"/>
    </location>
</feature>
<dbReference type="InterPro" id="IPR051533">
    <property type="entry name" value="WaaL-like"/>
</dbReference>